<dbReference type="EMBL" id="BARU01037283">
    <property type="protein sequence ID" value="GAH86523.1"/>
    <property type="molecule type" value="Genomic_DNA"/>
</dbReference>
<dbReference type="CDD" id="cd05233">
    <property type="entry name" value="SDR_c"/>
    <property type="match status" value="1"/>
</dbReference>
<reference evidence="2" key="1">
    <citation type="journal article" date="2014" name="Front. Microbiol.">
        <title>High frequency of phylogenetically diverse reductive dehalogenase-homologous genes in deep subseafloor sedimentary metagenomes.</title>
        <authorList>
            <person name="Kawai M."/>
            <person name="Futagami T."/>
            <person name="Toyoda A."/>
            <person name="Takaki Y."/>
            <person name="Nishi S."/>
            <person name="Hori S."/>
            <person name="Arai W."/>
            <person name="Tsubouchi T."/>
            <person name="Morono Y."/>
            <person name="Uchiyama I."/>
            <person name="Ito T."/>
            <person name="Fujiyama A."/>
            <person name="Inagaki F."/>
            <person name="Takami H."/>
        </authorList>
    </citation>
    <scope>NUCLEOTIDE SEQUENCE</scope>
    <source>
        <strain evidence="2">Expedition CK06-06</strain>
    </source>
</reference>
<organism evidence="2">
    <name type="scientific">marine sediment metagenome</name>
    <dbReference type="NCBI Taxonomy" id="412755"/>
    <lineage>
        <taxon>unclassified sequences</taxon>
        <taxon>metagenomes</taxon>
        <taxon>ecological metagenomes</taxon>
    </lineage>
</organism>
<keyword evidence="1" id="KW-0472">Membrane</keyword>
<feature type="non-terminal residue" evidence="2">
    <location>
        <position position="1"/>
    </location>
</feature>
<evidence type="ECO:0000313" key="2">
    <source>
        <dbReference type="EMBL" id="GAH86523.1"/>
    </source>
</evidence>
<dbReference type="GO" id="GO:0005789">
    <property type="term" value="C:endoplasmic reticulum membrane"/>
    <property type="evidence" value="ECO:0007669"/>
    <property type="project" value="TreeGrafter"/>
</dbReference>
<proteinExistence type="predicted"/>
<keyword evidence="1" id="KW-0812">Transmembrane</keyword>
<dbReference type="GO" id="GO:0006666">
    <property type="term" value="P:3-keto-sphinganine metabolic process"/>
    <property type="evidence" value="ECO:0007669"/>
    <property type="project" value="TreeGrafter"/>
</dbReference>
<comment type="caution">
    <text evidence="2">The sequence shown here is derived from an EMBL/GenBank/DDBJ whole genome shotgun (WGS) entry which is preliminary data.</text>
</comment>
<dbReference type="GO" id="GO:0030148">
    <property type="term" value="P:sphingolipid biosynthetic process"/>
    <property type="evidence" value="ECO:0007669"/>
    <property type="project" value="TreeGrafter"/>
</dbReference>
<evidence type="ECO:0008006" key="3">
    <source>
        <dbReference type="Google" id="ProtNLM"/>
    </source>
</evidence>
<dbReference type="AlphaFoldDB" id="X1KX53"/>
<keyword evidence="1" id="KW-1133">Transmembrane helix</keyword>
<gene>
    <name evidence="2" type="ORF">S03H2_58125</name>
</gene>
<dbReference type="GO" id="GO:0047560">
    <property type="term" value="F:3-dehydrosphinganine reductase activity"/>
    <property type="evidence" value="ECO:0007669"/>
    <property type="project" value="TreeGrafter"/>
</dbReference>
<dbReference type="InterPro" id="IPR002347">
    <property type="entry name" value="SDR_fam"/>
</dbReference>
<name>X1KX53_9ZZZZ</name>
<dbReference type="InterPro" id="IPR036291">
    <property type="entry name" value="NAD(P)-bd_dom_sf"/>
</dbReference>
<evidence type="ECO:0000256" key="1">
    <source>
        <dbReference type="SAM" id="Phobius"/>
    </source>
</evidence>
<dbReference type="SUPFAM" id="SSF51735">
    <property type="entry name" value="NAD(P)-binding Rossmann-fold domains"/>
    <property type="match status" value="1"/>
</dbReference>
<dbReference type="PANTHER" id="PTHR43550:SF3">
    <property type="entry name" value="3-KETODIHYDROSPHINGOSINE REDUCTASE"/>
    <property type="match status" value="1"/>
</dbReference>
<accession>X1KX53</accession>
<dbReference type="PANTHER" id="PTHR43550">
    <property type="entry name" value="3-KETODIHYDROSPHINGOSINE REDUCTASE"/>
    <property type="match status" value="1"/>
</dbReference>
<dbReference type="Pfam" id="PF00106">
    <property type="entry name" value="adh_short"/>
    <property type="match status" value="1"/>
</dbReference>
<feature type="transmembrane region" description="Helical" evidence="1">
    <location>
        <begin position="12"/>
        <end position="32"/>
    </location>
</feature>
<dbReference type="Gene3D" id="3.40.50.720">
    <property type="entry name" value="NAD(P)-binding Rossmann-like Domain"/>
    <property type="match status" value="1"/>
</dbReference>
<protein>
    <recommendedName>
        <fullName evidence="3">Short-chain dehydrogenase/reductase SDR</fullName>
    </recommendedName>
</protein>
<sequence>NTHEFDNERFANIINVNVLGVFYTFKAAYPYLKKDDKNEKARFVITGSAAYPMGMPKFTAYVAAKYAVVGIQSVLVAEYKN</sequence>